<dbReference type="PANTHER" id="PTHR33938:SF13">
    <property type="entry name" value="CARBOXYLIC ESTER HYDROLASE"/>
    <property type="match status" value="1"/>
</dbReference>
<accession>A0A0A2VKN9</accession>
<protein>
    <recommendedName>
        <fullName evidence="8">Carboxylic ester hydrolase</fullName>
        <ecNumber evidence="8">3.1.1.-</ecNumber>
    </recommendedName>
</protein>
<dbReference type="Proteomes" id="UP000030106">
    <property type="component" value="Unassembled WGS sequence"/>
</dbReference>
<evidence type="ECO:0000256" key="5">
    <source>
        <dbReference type="ARBA" id="ARBA00022801"/>
    </source>
</evidence>
<dbReference type="GO" id="GO:0030600">
    <property type="term" value="F:feruloyl esterase activity"/>
    <property type="evidence" value="ECO:0007669"/>
    <property type="project" value="UniProtKB-ARBA"/>
</dbReference>
<keyword evidence="4" id="KW-0732">Signal</keyword>
<organism evidence="9 10">
    <name type="scientific">Beauveria bassiana D1-5</name>
    <dbReference type="NCBI Taxonomy" id="1245745"/>
    <lineage>
        <taxon>Eukaryota</taxon>
        <taxon>Fungi</taxon>
        <taxon>Dikarya</taxon>
        <taxon>Ascomycota</taxon>
        <taxon>Pezizomycotina</taxon>
        <taxon>Sordariomycetes</taxon>
        <taxon>Hypocreomycetidae</taxon>
        <taxon>Hypocreales</taxon>
        <taxon>Cordycipitaceae</taxon>
        <taxon>Beauveria</taxon>
    </lineage>
</organism>
<dbReference type="InterPro" id="IPR029058">
    <property type="entry name" value="AB_hydrolase_fold"/>
</dbReference>
<dbReference type="AlphaFoldDB" id="A0A0A2VKN9"/>
<evidence type="ECO:0000313" key="9">
    <source>
        <dbReference type="EMBL" id="KGQ06902.1"/>
    </source>
</evidence>
<evidence type="ECO:0000256" key="2">
    <source>
        <dbReference type="ARBA" id="ARBA00022487"/>
    </source>
</evidence>
<dbReference type="EMBL" id="ANFO01000744">
    <property type="protein sequence ID" value="KGQ06902.1"/>
    <property type="molecule type" value="Genomic_DNA"/>
</dbReference>
<evidence type="ECO:0000256" key="3">
    <source>
        <dbReference type="ARBA" id="ARBA00022723"/>
    </source>
</evidence>
<proteinExistence type="inferred from homology"/>
<dbReference type="eggNOG" id="ENOG502SH94">
    <property type="taxonomic scope" value="Eukaryota"/>
</dbReference>
<keyword evidence="5 8" id="KW-0378">Hydrolase</keyword>
<reference evidence="9 10" key="1">
    <citation type="submission" date="2012-10" db="EMBL/GenBank/DDBJ databases">
        <title>Genome sequencing and analysis of entomopathogenic fungi Beauveria bassiana D1-5.</title>
        <authorList>
            <person name="Li Q."/>
            <person name="Wang L."/>
            <person name="Zhang Z."/>
            <person name="Wang Q."/>
            <person name="Ren J."/>
            <person name="Wang M."/>
            <person name="Xu W."/>
            <person name="Wang J."/>
            <person name="Lu Y."/>
            <person name="Du Q."/>
            <person name="Sun Z."/>
        </authorList>
    </citation>
    <scope>NUCLEOTIDE SEQUENCE [LARGE SCALE GENOMIC DNA]</scope>
    <source>
        <strain evidence="9 10">D1-5</strain>
    </source>
</reference>
<keyword evidence="6" id="KW-0106">Calcium</keyword>
<evidence type="ECO:0000256" key="8">
    <source>
        <dbReference type="RuleBase" id="RU361238"/>
    </source>
</evidence>
<dbReference type="STRING" id="1245745.A0A0A2VKN9"/>
<dbReference type="GO" id="GO:0046872">
    <property type="term" value="F:metal ion binding"/>
    <property type="evidence" value="ECO:0007669"/>
    <property type="project" value="UniProtKB-KW"/>
</dbReference>
<dbReference type="Gene3D" id="3.40.50.1820">
    <property type="entry name" value="alpha/beta hydrolase"/>
    <property type="match status" value="1"/>
</dbReference>
<evidence type="ECO:0000256" key="7">
    <source>
        <dbReference type="ARBA" id="ARBA00023157"/>
    </source>
</evidence>
<dbReference type="OrthoDB" id="3039123at2759"/>
<dbReference type="PANTHER" id="PTHR33938">
    <property type="entry name" value="FERULOYL ESTERASE B-RELATED"/>
    <property type="match status" value="1"/>
</dbReference>
<comment type="caution">
    <text evidence="9">The sequence shown here is derived from an EMBL/GenBank/DDBJ whole genome shotgun (WGS) entry which is preliminary data.</text>
</comment>
<sequence>MLACAANALSAPVIPGADITAFDVGLVKNYNTTASQYLYYGHPTVVVENTSFCNITVAYTHPGANDSVHVETWLPVDNYNGRLQSIGGGGWVAGRYPPTYPAMAGAIGQGYATSTTDAGLLVQADYGPDIWALTKDGRPNIQLLTNFASLSLNEQAIVAKALIEAFYGQPPEYSYYNGCSQGGRQGMALAQRYPDAYDGIHAGAPAIFWNNLVSYLFWPQLYMSLIGAYPYLCEFKALAEEAVKACDHLDGVEDGIIADDGACTFDPSSVIGRAFFCADTGKAKLISSEAAQVANATWSGPRTTEGKLMWYGSNIGSPLSGSAITDLTNDIGPARTRCFQNGSCIGEPLGLGETWIKYFVEADPTWTYKNMTHESFQNYFHKANMLYDSVIGTQDSNLSAFHRRGGKMLTYHGMSDQIIPVKGTEHYHNLVREQVPEVNDFYRLFKVPGLLHCAGGPGGQPTNTFDALRAWVENGSVPETISHAYTTAAGRKQERLLCPFPMKAQLKDCAHSGKKKTFTAKDYECVQGDEEDRYGVMRQHVDFSWTAVAPTSQR</sequence>
<keyword evidence="3" id="KW-0479">Metal-binding</keyword>
<dbReference type="SUPFAM" id="SSF53474">
    <property type="entry name" value="alpha/beta-Hydrolases"/>
    <property type="match status" value="1"/>
</dbReference>
<comment type="similarity">
    <text evidence="1 8">Belongs to the tannase family.</text>
</comment>
<keyword evidence="2" id="KW-0719">Serine esterase</keyword>
<dbReference type="Pfam" id="PF07519">
    <property type="entry name" value="Tannase"/>
    <property type="match status" value="1"/>
</dbReference>
<keyword evidence="7" id="KW-1015">Disulfide bond</keyword>
<evidence type="ECO:0000313" key="10">
    <source>
        <dbReference type="Proteomes" id="UP000030106"/>
    </source>
</evidence>
<dbReference type="HOGENOM" id="CLU_014819_3_2_1"/>
<gene>
    <name evidence="9" type="ORF">BBAD15_g7775</name>
</gene>
<evidence type="ECO:0000256" key="1">
    <source>
        <dbReference type="ARBA" id="ARBA00006249"/>
    </source>
</evidence>
<evidence type="ECO:0000256" key="6">
    <source>
        <dbReference type="ARBA" id="ARBA00022837"/>
    </source>
</evidence>
<dbReference type="InterPro" id="IPR011118">
    <property type="entry name" value="Tannase/feruloyl_esterase"/>
</dbReference>
<name>A0A0A2VKN9_BEABA</name>
<dbReference type="EC" id="3.1.1.-" evidence="8"/>
<evidence type="ECO:0000256" key="4">
    <source>
        <dbReference type="ARBA" id="ARBA00022729"/>
    </source>
</evidence>